<dbReference type="NCBIfam" id="TIGR00199">
    <property type="entry name" value="PncC_domain"/>
    <property type="match status" value="1"/>
</dbReference>
<dbReference type="Pfam" id="PF18146">
    <property type="entry name" value="CinA_KH"/>
    <property type="match status" value="1"/>
</dbReference>
<comment type="caution">
    <text evidence="3">The sequence shown here is derived from an EMBL/GenBank/DDBJ whole genome shotgun (WGS) entry which is preliminary data.</text>
</comment>
<protein>
    <recommendedName>
        <fullName evidence="1">Putative competence-damage inducible protein</fullName>
    </recommendedName>
</protein>
<dbReference type="SMART" id="SM00852">
    <property type="entry name" value="MoCF_biosynth"/>
    <property type="match status" value="1"/>
</dbReference>
<dbReference type="EMBL" id="AYZR01000004">
    <property type="protein sequence ID" value="KRM94195.1"/>
    <property type="molecule type" value="Genomic_DNA"/>
</dbReference>
<dbReference type="NCBIfam" id="TIGR00177">
    <property type="entry name" value="molyb_syn"/>
    <property type="match status" value="1"/>
</dbReference>
<organism evidence="3 4">
    <name type="scientific">Lentilactobacillus senioris DSM 24302 = JCM 17472</name>
    <dbReference type="NCBI Taxonomy" id="1423802"/>
    <lineage>
        <taxon>Bacteria</taxon>
        <taxon>Bacillati</taxon>
        <taxon>Bacillota</taxon>
        <taxon>Bacilli</taxon>
        <taxon>Lactobacillales</taxon>
        <taxon>Lactobacillaceae</taxon>
        <taxon>Lentilactobacillus</taxon>
    </lineage>
</organism>
<dbReference type="Gene3D" id="3.40.980.10">
    <property type="entry name" value="MoaB/Mog-like domain"/>
    <property type="match status" value="1"/>
</dbReference>
<sequence>MHAEIIGIGTEILLGQIVDTNSAYLARGLADLGIEVYYHTIVGDNANRLTQALDLAATRSDLIVMSGGLGPTADDLTKQTVAKFLHTDLIADPLTMTKLDQYYQQSQIEPLPNNQQMAMYLDHSTKLLNDVGYAVGSFYQQTDGPDVLVLPGPPKEMSWMFDHYAIPALKAAYHRDEFLISRVLRFTEIGESELVTKIDDLIANQTNPTVAPYIKPNEVTLRLTAKAANEVIANQLLDALESQIQQRVGAYFYGYGDDNSLPNEVVQKLIKRDISITAAESLTAGLFQSTLATIPGVSAIFPGGFVTYANEAKEQLLAIPTNVIETNGVVSEATAIWMAEQARKQMNTDIAVSFTGAAGPDPLEGQPAGTVWIGLAVKDQPTIAQLFHLPGNRNTVRERSVLRAFNLIRQHIL</sequence>
<dbReference type="PANTHER" id="PTHR13939:SF0">
    <property type="entry name" value="NMN AMIDOHYDROLASE-LIKE PROTEIN YFAY"/>
    <property type="match status" value="1"/>
</dbReference>
<dbReference type="SUPFAM" id="SSF53218">
    <property type="entry name" value="Molybdenum cofactor biosynthesis proteins"/>
    <property type="match status" value="1"/>
</dbReference>
<dbReference type="SUPFAM" id="SSF142433">
    <property type="entry name" value="CinA-like"/>
    <property type="match status" value="1"/>
</dbReference>
<comment type="similarity">
    <text evidence="1">Belongs to the CinA family.</text>
</comment>
<evidence type="ECO:0000313" key="4">
    <source>
        <dbReference type="Proteomes" id="UP000051256"/>
    </source>
</evidence>
<dbReference type="InterPro" id="IPR008135">
    <property type="entry name" value="Competence-induced_CinA"/>
</dbReference>
<dbReference type="Pfam" id="PF02464">
    <property type="entry name" value="CinA"/>
    <property type="match status" value="1"/>
</dbReference>
<dbReference type="CDD" id="cd00885">
    <property type="entry name" value="cinA"/>
    <property type="match status" value="1"/>
</dbReference>
<dbReference type="InterPro" id="IPR036653">
    <property type="entry name" value="CinA-like_C"/>
</dbReference>
<dbReference type="InterPro" id="IPR041424">
    <property type="entry name" value="CinA_KH"/>
</dbReference>
<name>A0A0R2D380_9LACO</name>
<keyword evidence="4" id="KW-1185">Reference proteome</keyword>
<dbReference type="HAMAP" id="MF_00226_B">
    <property type="entry name" value="CinA_B"/>
    <property type="match status" value="1"/>
</dbReference>
<dbReference type="PANTHER" id="PTHR13939">
    <property type="entry name" value="NICOTINAMIDE-NUCLEOTIDE AMIDOHYDROLASE PNCC"/>
    <property type="match status" value="1"/>
</dbReference>
<dbReference type="InterPro" id="IPR001453">
    <property type="entry name" value="MoaB/Mog_dom"/>
</dbReference>
<dbReference type="STRING" id="1423802.FC56_GL001143"/>
<accession>A0A0R2D380</accession>
<dbReference type="NCBIfam" id="NF001813">
    <property type="entry name" value="PRK00549.1"/>
    <property type="match status" value="1"/>
</dbReference>
<reference evidence="3 4" key="1">
    <citation type="journal article" date="2015" name="Genome Announc.">
        <title>Expanding the biotechnology potential of lactobacilli through comparative genomics of 213 strains and associated genera.</title>
        <authorList>
            <person name="Sun Z."/>
            <person name="Harris H.M."/>
            <person name="McCann A."/>
            <person name="Guo C."/>
            <person name="Argimon S."/>
            <person name="Zhang W."/>
            <person name="Yang X."/>
            <person name="Jeffery I.B."/>
            <person name="Cooney J.C."/>
            <person name="Kagawa T.F."/>
            <person name="Liu W."/>
            <person name="Song Y."/>
            <person name="Salvetti E."/>
            <person name="Wrobel A."/>
            <person name="Rasinkangas P."/>
            <person name="Parkhill J."/>
            <person name="Rea M.C."/>
            <person name="O'Sullivan O."/>
            <person name="Ritari J."/>
            <person name="Douillard F.P."/>
            <person name="Paul Ross R."/>
            <person name="Yang R."/>
            <person name="Briner A.E."/>
            <person name="Felis G.E."/>
            <person name="de Vos W.M."/>
            <person name="Barrangou R."/>
            <person name="Klaenhammer T.R."/>
            <person name="Caufield P.W."/>
            <person name="Cui Y."/>
            <person name="Zhang H."/>
            <person name="O'Toole P.W."/>
        </authorList>
    </citation>
    <scope>NUCLEOTIDE SEQUENCE [LARGE SCALE GENOMIC DNA]</scope>
    <source>
        <strain evidence="3 4">DSM 24302</strain>
    </source>
</reference>
<dbReference type="Proteomes" id="UP000051256">
    <property type="component" value="Unassembled WGS sequence"/>
</dbReference>
<evidence type="ECO:0000256" key="1">
    <source>
        <dbReference type="HAMAP-Rule" id="MF_00226"/>
    </source>
</evidence>
<dbReference type="InterPro" id="IPR050101">
    <property type="entry name" value="CinA"/>
</dbReference>
<dbReference type="Gene3D" id="3.90.950.20">
    <property type="entry name" value="CinA-like"/>
    <property type="match status" value="1"/>
</dbReference>
<dbReference type="Pfam" id="PF00994">
    <property type="entry name" value="MoCF_biosynth"/>
    <property type="match status" value="1"/>
</dbReference>
<dbReference type="NCBIfam" id="TIGR00200">
    <property type="entry name" value="cinA_nterm"/>
    <property type="match status" value="1"/>
</dbReference>
<proteinExistence type="inferred from homology"/>
<evidence type="ECO:0000313" key="3">
    <source>
        <dbReference type="EMBL" id="KRM94195.1"/>
    </source>
</evidence>
<dbReference type="AlphaFoldDB" id="A0A0R2D380"/>
<dbReference type="RefSeq" id="WP_056977285.1">
    <property type="nucleotide sequence ID" value="NZ_AYZR01000004.1"/>
</dbReference>
<dbReference type="InterPro" id="IPR008136">
    <property type="entry name" value="CinA_C"/>
</dbReference>
<feature type="domain" description="MoaB/Mog" evidence="2">
    <location>
        <begin position="4"/>
        <end position="172"/>
    </location>
</feature>
<dbReference type="PIRSF" id="PIRSF006728">
    <property type="entry name" value="CinA"/>
    <property type="match status" value="1"/>
</dbReference>
<dbReference type="InterPro" id="IPR036425">
    <property type="entry name" value="MoaB/Mog-like_dom_sf"/>
</dbReference>
<gene>
    <name evidence="1" type="primary">cinA</name>
    <name evidence="3" type="ORF">FC56_GL001143</name>
</gene>
<evidence type="ECO:0000259" key="2">
    <source>
        <dbReference type="SMART" id="SM00852"/>
    </source>
</evidence>
<dbReference type="Gene3D" id="3.30.70.2860">
    <property type="match status" value="1"/>
</dbReference>
<dbReference type="PATRIC" id="fig|1423802.4.peg.1159"/>